<dbReference type="AlphaFoldDB" id="K9H2R3"/>
<evidence type="ECO:0000313" key="2">
    <source>
        <dbReference type="EMBL" id="EKV31877.1"/>
    </source>
</evidence>
<dbReference type="EMBL" id="ANHY01000005">
    <property type="protein sequence ID" value="EKV31877.1"/>
    <property type="molecule type" value="Genomic_DNA"/>
</dbReference>
<organism evidence="2 3">
    <name type="scientific">Caenispirillum salinarum AK4</name>
    <dbReference type="NCBI Taxonomy" id="1238182"/>
    <lineage>
        <taxon>Bacteria</taxon>
        <taxon>Pseudomonadati</taxon>
        <taxon>Pseudomonadota</taxon>
        <taxon>Alphaproteobacteria</taxon>
        <taxon>Rhodospirillales</taxon>
        <taxon>Novispirillaceae</taxon>
        <taxon>Caenispirillum</taxon>
    </lineage>
</organism>
<evidence type="ECO:0000256" key="1">
    <source>
        <dbReference type="SAM" id="MobiDB-lite"/>
    </source>
</evidence>
<gene>
    <name evidence="2" type="ORF">C882_3629</name>
</gene>
<dbReference type="RefSeq" id="WP_009539746.1">
    <property type="nucleotide sequence ID" value="NZ_ANHY01000005.1"/>
</dbReference>
<proteinExistence type="predicted"/>
<name>K9H2R3_9PROT</name>
<feature type="region of interest" description="Disordered" evidence="1">
    <location>
        <begin position="1"/>
        <end position="24"/>
    </location>
</feature>
<evidence type="ECO:0000313" key="3">
    <source>
        <dbReference type="Proteomes" id="UP000009881"/>
    </source>
</evidence>
<feature type="region of interest" description="Disordered" evidence="1">
    <location>
        <begin position="98"/>
        <end position="127"/>
    </location>
</feature>
<dbReference type="Pfam" id="PF11749">
    <property type="entry name" value="DUF3305"/>
    <property type="match status" value="1"/>
</dbReference>
<dbReference type="STRING" id="1238182.C882_3629"/>
<protein>
    <submittedName>
        <fullName evidence="2">Molybdopterin-guanine dinucleotide biosynthesis protein A</fullName>
    </submittedName>
</protein>
<dbReference type="OrthoDB" id="7271084at2"/>
<dbReference type="Proteomes" id="UP000009881">
    <property type="component" value="Unassembled WGS sequence"/>
</dbReference>
<comment type="caution">
    <text evidence="2">The sequence shown here is derived from an EMBL/GenBank/DDBJ whole genome shotgun (WGS) entry which is preliminary data.</text>
</comment>
<dbReference type="InterPro" id="IPR021736">
    <property type="entry name" value="DUF3305"/>
</dbReference>
<reference evidence="2 3" key="1">
    <citation type="journal article" date="2013" name="Genome Announc.">
        <title>Draft Genome Sequence of an Alphaproteobacterium, Caenispirillum salinarum AK4(T), Isolated from a Solar Saltern.</title>
        <authorList>
            <person name="Khatri I."/>
            <person name="Singh A."/>
            <person name="Korpole S."/>
            <person name="Pinnaka A.K."/>
            <person name="Subramanian S."/>
        </authorList>
    </citation>
    <scope>NUCLEOTIDE SEQUENCE [LARGE SCALE GENOMIC DNA]</scope>
    <source>
        <strain evidence="2 3">AK4</strain>
    </source>
</reference>
<dbReference type="eggNOG" id="COG0746">
    <property type="taxonomic scope" value="Bacteria"/>
</dbReference>
<sequence length="127" mass="14025">MANDPGNVDPNAAEERGLTAPDVQNYKDNLEGPQPAIYVVLRKGATPLGWSLLLATADPAEAQAQVHGKCGDDLLEAVAMAPEVRHWLTSFVARHHVERKQWKRRRDRVDPEAMAPRPPSSARDIKT</sequence>
<keyword evidence="3" id="KW-1185">Reference proteome</keyword>
<accession>K9H2R3</accession>